<dbReference type="AlphaFoldDB" id="A0A0D0AJ84"/>
<dbReference type="Proteomes" id="UP000053593">
    <property type="component" value="Unassembled WGS sequence"/>
</dbReference>
<accession>A0A0D0AJ84</accession>
<reference evidence="1 2" key="1">
    <citation type="submission" date="2014-04" db="EMBL/GenBank/DDBJ databases">
        <title>Evolutionary Origins and Diversification of the Mycorrhizal Mutualists.</title>
        <authorList>
            <consortium name="DOE Joint Genome Institute"/>
            <consortium name="Mycorrhizal Genomics Consortium"/>
            <person name="Kohler A."/>
            <person name="Kuo A."/>
            <person name="Nagy L.G."/>
            <person name="Floudas D."/>
            <person name="Copeland A."/>
            <person name="Barry K.W."/>
            <person name="Cichocki N."/>
            <person name="Veneault-Fourrey C."/>
            <person name="LaButti K."/>
            <person name="Lindquist E.A."/>
            <person name="Lipzen A."/>
            <person name="Lundell T."/>
            <person name="Morin E."/>
            <person name="Murat C."/>
            <person name="Riley R."/>
            <person name="Ohm R."/>
            <person name="Sun H."/>
            <person name="Tunlid A."/>
            <person name="Henrissat B."/>
            <person name="Grigoriev I.V."/>
            <person name="Hibbett D.S."/>
            <person name="Martin F."/>
        </authorList>
    </citation>
    <scope>NUCLEOTIDE SEQUENCE [LARGE SCALE GENOMIC DNA]</scope>
    <source>
        <strain evidence="1 2">FD-317 M1</strain>
    </source>
</reference>
<organism evidence="1 2">
    <name type="scientific">Collybiopsis luxurians FD-317 M1</name>
    <dbReference type="NCBI Taxonomy" id="944289"/>
    <lineage>
        <taxon>Eukaryota</taxon>
        <taxon>Fungi</taxon>
        <taxon>Dikarya</taxon>
        <taxon>Basidiomycota</taxon>
        <taxon>Agaricomycotina</taxon>
        <taxon>Agaricomycetes</taxon>
        <taxon>Agaricomycetidae</taxon>
        <taxon>Agaricales</taxon>
        <taxon>Marasmiineae</taxon>
        <taxon>Omphalotaceae</taxon>
        <taxon>Collybiopsis</taxon>
        <taxon>Collybiopsis luxurians</taxon>
    </lineage>
</organism>
<name>A0A0D0AJ84_9AGAR</name>
<keyword evidence="2" id="KW-1185">Reference proteome</keyword>
<dbReference type="OrthoDB" id="48988at2759"/>
<gene>
    <name evidence="1" type="ORF">GYMLUDRAFT_183043</name>
</gene>
<evidence type="ECO:0000313" key="2">
    <source>
        <dbReference type="Proteomes" id="UP000053593"/>
    </source>
</evidence>
<proteinExistence type="predicted"/>
<evidence type="ECO:0000313" key="1">
    <source>
        <dbReference type="EMBL" id="KIK50250.1"/>
    </source>
</evidence>
<protein>
    <submittedName>
        <fullName evidence="1">Uncharacterized protein</fullName>
    </submittedName>
</protein>
<sequence>MILTRICILYIIDYAITNNLTSFILMQNHCNLVYREEEREMFSILKVCLLFLIARNHSKIPD</sequence>
<dbReference type="EMBL" id="KN834915">
    <property type="protein sequence ID" value="KIK50250.1"/>
    <property type="molecule type" value="Genomic_DNA"/>
</dbReference>
<dbReference type="HOGENOM" id="CLU_2904391_0_0_1"/>